<reference evidence="2" key="1">
    <citation type="submission" date="2023-07" db="EMBL/GenBank/DDBJ databases">
        <title>draft genome sequence of fig (Ficus carica).</title>
        <authorList>
            <person name="Takahashi T."/>
            <person name="Nishimura K."/>
        </authorList>
    </citation>
    <scope>NUCLEOTIDE SEQUENCE</scope>
</reference>
<dbReference type="AlphaFoldDB" id="A0AA88DYF9"/>
<comment type="caution">
    <text evidence="2">The sequence shown here is derived from an EMBL/GenBank/DDBJ whole genome shotgun (WGS) entry which is preliminary data.</text>
</comment>
<feature type="region of interest" description="Disordered" evidence="1">
    <location>
        <begin position="117"/>
        <end position="137"/>
    </location>
</feature>
<evidence type="ECO:0000256" key="1">
    <source>
        <dbReference type="SAM" id="MobiDB-lite"/>
    </source>
</evidence>
<feature type="compositionally biased region" description="Basic and acidic residues" evidence="1">
    <location>
        <begin position="36"/>
        <end position="58"/>
    </location>
</feature>
<protein>
    <submittedName>
        <fullName evidence="2">Uncharacterized protein</fullName>
    </submittedName>
</protein>
<proteinExistence type="predicted"/>
<organism evidence="2 3">
    <name type="scientific">Ficus carica</name>
    <name type="common">Common fig</name>
    <dbReference type="NCBI Taxonomy" id="3494"/>
    <lineage>
        <taxon>Eukaryota</taxon>
        <taxon>Viridiplantae</taxon>
        <taxon>Streptophyta</taxon>
        <taxon>Embryophyta</taxon>
        <taxon>Tracheophyta</taxon>
        <taxon>Spermatophyta</taxon>
        <taxon>Magnoliopsida</taxon>
        <taxon>eudicotyledons</taxon>
        <taxon>Gunneridae</taxon>
        <taxon>Pentapetalae</taxon>
        <taxon>rosids</taxon>
        <taxon>fabids</taxon>
        <taxon>Rosales</taxon>
        <taxon>Moraceae</taxon>
        <taxon>Ficeae</taxon>
        <taxon>Ficus</taxon>
    </lineage>
</organism>
<sequence length="137" mass="15337">MGGGDKQHYDITMSRRTRRPQKVRDENENPSPPRGVAHEGEENDRKSLKELIDGDGKAKAVSGGDEDVKGRSSLGQRLTEGEKQLQLVGVQQRDGLNGLKLKKLVSRYAKVLGYLMKKNRDPSLRDSKKKPIPKFTL</sequence>
<keyword evidence="3" id="KW-1185">Reference proteome</keyword>
<accession>A0AA88DYF9</accession>
<evidence type="ECO:0000313" key="2">
    <source>
        <dbReference type="EMBL" id="GMN64134.1"/>
    </source>
</evidence>
<name>A0AA88DYF9_FICCA</name>
<gene>
    <name evidence="2" type="ORF">TIFTF001_033224</name>
</gene>
<dbReference type="Proteomes" id="UP001187192">
    <property type="component" value="Unassembled WGS sequence"/>
</dbReference>
<evidence type="ECO:0000313" key="3">
    <source>
        <dbReference type="Proteomes" id="UP001187192"/>
    </source>
</evidence>
<feature type="compositionally biased region" description="Basic residues" evidence="1">
    <location>
        <begin position="127"/>
        <end position="137"/>
    </location>
</feature>
<feature type="region of interest" description="Disordered" evidence="1">
    <location>
        <begin position="1"/>
        <end position="77"/>
    </location>
</feature>
<dbReference type="EMBL" id="BTGU01000169">
    <property type="protein sequence ID" value="GMN64134.1"/>
    <property type="molecule type" value="Genomic_DNA"/>
</dbReference>